<proteinExistence type="predicted"/>
<gene>
    <name evidence="2" type="ORF">PHLCEN_2v1104</name>
</gene>
<feature type="compositionally biased region" description="Basic and acidic residues" evidence="1">
    <location>
        <begin position="9"/>
        <end position="38"/>
    </location>
</feature>
<dbReference type="EMBL" id="MLYV02000084">
    <property type="protein sequence ID" value="PSS37065.1"/>
    <property type="molecule type" value="Genomic_DNA"/>
</dbReference>
<dbReference type="Proteomes" id="UP000186601">
    <property type="component" value="Unassembled WGS sequence"/>
</dbReference>
<accession>A0A2R6S488</accession>
<dbReference type="AlphaFoldDB" id="A0A2R6S488"/>
<keyword evidence="3" id="KW-1185">Reference proteome</keyword>
<reference evidence="2 3" key="1">
    <citation type="submission" date="2018-02" db="EMBL/GenBank/DDBJ databases">
        <title>Genome sequence of the basidiomycete white-rot fungus Phlebia centrifuga.</title>
        <authorList>
            <person name="Granchi Z."/>
            <person name="Peng M."/>
            <person name="de Vries R.P."/>
            <person name="Hilden K."/>
            <person name="Makela M.R."/>
            <person name="Grigoriev I."/>
            <person name="Riley R."/>
        </authorList>
    </citation>
    <scope>NUCLEOTIDE SEQUENCE [LARGE SCALE GENOMIC DNA]</scope>
    <source>
        <strain evidence="2 3">FBCC195</strain>
    </source>
</reference>
<evidence type="ECO:0000256" key="1">
    <source>
        <dbReference type="SAM" id="MobiDB-lite"/>
    </source>
</evidence>
<name>A0A2R6S488_9APHY</name>
<comment type="caution">
    <text evidence="2">The sequence shown here is derived from an EMBL/GenBank/DDBJ whole genome shotgun (WGS) entry which is preliminary data.</text>
</comment>
<evidence type="ECO:0000313" key="2">
    <source>
        <dbReference type="EMBL" id="PSS37065.1"/>
    </source>
</evidence>
<feature type="compositionally biased region" description="Basic and acidic residues" evidence="1">
    <location>
        <begin position="175"/>
        <end position="195"/>
    </location>
</feature>
<feature type="region of interest" description="Disordered" evidence="1">
    <location>
        <begin position="175"/>
        <end position="204"/>
    </location>
</feature>
<organism evidence="2 3">
    <name type="scientific">Hermanssonia centrifuga</name>
    <dbReference type="NCBI Taxonomy" id="98765"/>
    <lineage>
        <taxon>Eukaryota</taxon>
        <taxon>Fungi</taxon>
        <taxon>Dikarya</taxon>
        <taxon>Basidiomycota</taxon>
        <taxon>Agaricomycotina</taxon>
        <taxon>Agaricomycetes</taxon>
        <taxon>Polyporales</taxon>
        <taxon>Meruliaceae</taxon>
        <taxon>Hermanssonia</taxon>
    </lineage>
</organism>
<evidence type="ECO:0000313" key="3">
    <source>
        <dbReference type="Proteomes" id="UP000186601"/>
    </source>
</evidence>
<feature type="region of interest" description="Disordered" evidence="1">
    <location>
        <begin position="1"/>
        <end position="38"/>
    </location>
</feature>
<sequence length="204" mass="24541">MSPSYQYQQRHEEQKQRKAQRRQEVQQRQRERADRLKEVQLRRELAEKAEKLAQKKKEDAVREEAEKKDHFLWARGVGQEAEKKFRSAKVAFRYSKTTFNEIARKRYTLTSAQEAVGFKELDETTVKTLLHFAKLRHERVRKGFMLVQEDVQRISKVIDKASVEWREAITRKEDAEREEKMLREEREKVEDEWRLQEGGSSTCE</sequence>
<protein>
    <submittedName>
        <fullName evidence="2">Uncharacterized protein</fullName>
    </submittedName>
</protein>